<dbReference type="EMBL" id="NJHN03000090">
    <property type="protein sequence ID" value="KAH9416600.1"/>
    <property type="molecule type" value="Genomic_DNA"/>
</dbReference>
<dbReference type="PANTHER" id="PTHR12369:SF11">
    <property type="entry name" value="HEXOSYLTRANSFERASE"/>
    <property type="match status" value="1"/>
</dbReference>
<evidence type="ECO:0000256" key="8">
    <source>
        <dbReference type="ARBA" id="ARBA00023136"/>
    </source>
</evidence>
<dbReference type="Gene3D" id="3.90.550.10">
    <property type="entry name" value="Spore Coat Polysaccharide Biosynthesis Protein SpsA, Chain A"/>
    <property type="match status" value="1"/>
</dbReference>
<evidence type="ECO:0000256" key="2">
    <source>
        <dbReference type="ARBA" id="ARBA00009239"/>
    </source>
</evidence>
<comment type="caution">
    <text evidence="10">The sequence shown here is derived from an EMBL/GenBank/DDBJ whole genome shotgun (WGS) entry which is preliminary data.</text>
</comment>
<keyword evidence="4 9" id="KW-0812">Transmembrane</keyword>
<evidence type="ECO:0000313" key="10">
    <source>
        <dbReference type="EMBL" id="KAH9416600.1"/>
    </source>
</evidence>
<evidence type="ECO:0000256" key="9">
    <source>
        <dbReference type="RuleBase" id="RU364016"/>
    </source>
</evidence>
<reference evidence="10 11" key="1">
    <citation type="journal article" date="2018" name="J. Allergy Clin. Immunol.">
        <title>High-quality assembly of Dermatophagoides pteronyssinus genome and transcriptome reveals a wide range of novel allergens.</title>
        <authorList>
            <person name="Liu X.Y."/>
            <person name="Yang K.Y."/>
            <person name="Wang M.Q."/>
            <person name="Kwok J.S."/>
            <person name="Zeng X."/>
            <person name="Yang Z."/>
            <person name="Xiao X.J."/>
            <person name="Lau C.P."/>
            <person name="Li Y."/>
            <person name="Huang Z.M."/>
            <person name="Ba J.G."/>
            <person name="Yim A.K."/>
            <person name="Ouyang C.Y."/>
            <person name="Ngai S.M."/>
            <person name="Chan T.F."/>
            <person name="Leung E.L."/>
            <person name="Liu L."/>
            <person name="Liu Z.G."/>
            <person name="Tsui S.K."/>
        </authorList>
    </citation>
    <scope>NUCLEOTIDE SEQUENCE [LARGE SCALE GENOMIC DNA]</scope>
    <source>
        <strain evidence="10">Derp</strain>
    </source>
</reference>
<evidence type="ECO:0000256" key="4">
    <source>
        <dbReference type="ARBA" id="ARBA00022692"/>
    </source>
</evidence>
<accession>A0ABQ8J207</accession>
<organism evidence="10 11">
    <name type="scientific">Dermatophagoides pteronyssinus</name>
    <name type="common">European house dust mite</name>
    <dbReference type="NCBI Taxonomy" id="6956"/>
    <lineage>
        <taxon>Eukaryota</taxon>
        <taxon>Metazoa</taxon>
        <taxon>Ecdysozoa</taxon>
        <taxon>Arthropoda</taxon>
        <taxon>Chelicerata</taxon>
        <taxon>Arachnida</taxon>
        <taxon>Acari</taxon>
        <taxon>Acariformes</taxon>
        <taxon>Sarcoptiformes</taxon>
        <taxon>Astigmata</taxon>
        <taxon>Psoroptidia</taxon>
        <taxon>Analgoidea</taxon>
        <taxon>Pyroglyphidae</taxon>
        <taxon>Dermatophagoidinae</taxon>
        <taxon>Dermatophagoides</taxon>
    </lineage>
</organism>
<reference evidence="10 11" key="2">
    <citation type="journal article" date="2022" name="Mol. Biol. Evol.">
        <title>Comparative Genomics Reveals Insights into the Divergent Evolution of Astigmatic Mites and Household Pest Adaptations.</title>
        <authorList>
            <person name="Xiong Q."/>
            <person name="Wan A.T."/>
            <person name="Liu X."/>
            <person name="Fung C.S."/>
            <person name="Xiao X."/>
            <person name="Malainual N."/>
            <person name="Hou J."/>
            <person name="Wang L."/>
            <person name="Wang M."/>
            <person name="Yang K.Y."/>
            <person name="Cui Y."/>
            <person name="Leung E.L."/>
            <person name="Nong W."/>
            <person name="Shin S.K."/>
            <person name="Au S.W."/>
            <person name="Jeong K.Y."/>
            <person name="Chew F.T."/>
            <person name="Hui J.H."/>
            <person name="Leung T.F."/>
            <person name="Tungtrongchitr A."/>
            <person name="Zhong N."/>
            <person name="Liu Z."/>
            <person name="Tsui S.K."/>
        </authorList>
    </citation>
    <scope>NUCLEOTIDE SEQUENCE [LARGE SCALE GENOMIC DNA]</scope>
    <source>
        <strain evidence="10">Derp</strain>
    </source>
</reference>
<evidence type="ECO:0000256" key="3">
    <source>
        <dbReference type="ARBA" id="ARBA00022679"/>
    </source>
</evidence>
<feature type="transmembrane region" description="Helical" evidence="9">
    <location>
        <begin position="20"/>
        <end position="37"/>
    </location>
</feature>
<dbReference type="InterPro" id="IPR051227">
    <property type="entry name" value="CS_glycosyltransferase"/>
</dbReference>
<proteinExistence type="inferred from homology"/>
<comment type="subcellular location">
    <subcellularLocation>
        <location evidence="1 9">Golgi apparatus</location>
        <location evidence="1 9">Golgi stack membrane</location>
        <topology evidence="1 9">Single-pass type II membrane protein</topology>
    </subcellularLocation>
</comment>
<comment type="similarity">
    <text evidence="2 9">Belongs to the chondroitin N-acetylgalactosaminyltransferase family.</text>
</comment>
<keyword evidence="3 9" id="KW-0808">Transferase</keyword>
<evidence type="ECO:0000256" key="7">
    <source>
        <dbReference type="ARBA" id="ARBA00023034"/>
    </source>
</evidence>
<keyword evidence="11" id="KW-1185">Reference proteome</keyword>
<dbReference type="Proteomes" id="UP000887458">
    <property type="component" value="Unassembled WGS sequence"/>
</dbReference>
<evidence type="ECO:0000256" key="6">
    <source>
        <dbReference type="ARBA" id="ARBA00022989"/>
    </source>
</evidence>
<protein>
    <recommendedName>
        <fullName evidence="9">Hexosyltransferase</fullName>
        <ecNumber evidence="9">2.4.1.-</ecNumber>
    </recommendedName>
</protein>
<keyword evidence="5 9" id="KW-0735">Signal-anchor</keyword>
<dbReference type="PANTHER" id="PTHR12369">
    <property type="entry name" value="CHONDROITIN SYNTHASE"/>
    <property type="match status" value="1"/>
</dbReference>
<evidence type="ECO:0000256" key="5">
    <source>
        <dbReference type="ARBA" id="ARBA00022968"/>
    </source>
</evidence>
<dbReference type="SUPFAM" id="SSF53448">
    <property type="entry name" value="Nucleotide-diphospho-sugar transferases"/>
    <property type="match status" value="1"/>
</dbReference>
<keyword evidence="6 9" id="KW-1133">Transmembrane helix</keyword>
<evidence type="ECO:0000256" key="1">
    <source>
        <dbReference type="ARBA" id="ARBA00004447"/>
    </source>
</evidence>
<dbReference type="EC" id="2.4.1.-" evidence="9"/>
<dbReference type="InterPro" id="IPR029044">
    <property type="entry name" value="Nucleotide-diphossugar_trans"/>
</dbReference>
<evidence type="ECO:0000313" key="11">
    <source>
        <dbReference type="Proteomes" id="UP000887458"/>
    </source>
</evidence>
<name>A0ABQ8J207_DERPT</name>
<keyword evidence="8 9" id="KW-0472">Membrane</keyword>
<sequence>MYSKNKKFFHLKTLKQIVHILIGIIIGSWITCQIRLINYENFKNDILYQICSYRSTWLSSNDNDNVIQISTKNNDLANTFYSIHNLTTNRNNINQNDQRKLLLIGVMTTKSFLTTRAKTIYETWGHDLNGDILFFTSSNQKTNSNLPLVALPQVDDSYPPQKKSFFMFKFMNDYFGNHYKFFMRADDDLFVNVERLKQFLESLNNSESIYIGQTGVGNKDEFGQLNLSMHDNFCMGGPGVILSFKSLQKIATNIKYCLQNLYSTHEDVEIGRCLHRFAGISCTWSYDMQNLFHHNSSIQQSILNNDNDGMIQSSNHDLSNVLTIHPIKNPIAMKNLYKYFKRIDNQYWNFQITKLYRHLNILLSNWTDDKFKSKQFKTLSNLDRMAIESKNIGHKISLKNLAKQQQQQSTLFDYHSLNYGYIRWLPSIGIQYILDFLIIYRKYHGKRLTIPIRKHIYAVQTFSRSHLIHVEEKSNNDNDDVINIIGKFSRGTALQKSSTLFSKKSLLFFLDVDMIFTGKVLNRVRQNTRLNQQVYYPIVFMEEFGYWRQFGYGIVSVYNEDLIKIGGYNTTINGWGIEDVNLYDRFILNNFSIFRSTDPDLIHVYHSIDCDRKLSILQYEMCLGTKFFTLDSLPIISKFIQKNHLLID</sequence>
<dbReference type="Gene3D" id="3.90.550.50">
    <property type="match status" value="1"/>
</dbReference>
<dbReference type="Pfam" id="PF05679">
    <property type="entry name" value="CHGN"/>
    <property type="match status" value="3"/>
</dbReference>
<gene>
    <name evidence="10" type="primary">CHSY1</name>
    <name evidence="10" type="ORF">DERP_009964</name>
</gene>
<dbReference type="InterPro" id="IPR008428">
    <property type="entry name" value="Chond_GalNAc"/>
</dbReference>
<keyword evidence="7 9" id="KW-0333">Golgi apparatus</keyword>